<evidence type="ECO:0000313" key="5">
    <source>
        <dbReference type="Proteomes" id="UP000703661"/>
    </source>
</evidence>
<dbReference type="PROSITE" id="PS51253">
    <property type="entry name" value="HTH_CENPB"/>
    <property type="match status" value="1"/>
</dbReference>
<comment type="caution">
    <text evidence="4">The sequence shown here is derived from an EMBL/GenBank/DDBJ whole genome shotgun (WGS) entry which is preliminary data.</text>
</comment>
<feature type="domain" description="HTH CENPB-type" evidence="3">
    <location>
        <begin position="159"/>
        <end position="236"/>
    </location>
</feature>
<accession>A0A9P6MFV5</accession>
<dbReference type="GO" id="GO:0003677">
    <property type="term" value="F:DNA binding"/>
    <property type="evidence" value="ECO:0007669"/>
    <property type="project" value="UniProtKB-KW"/>
</dbReference>
<feature type="region of interest" description="Disordered" evidence="2">
    <location>
        <begin position="85"/>
        <end position="110"/>
    </location>
</feature>
<protein>
    <recommendedName>
        <fullName evidence="3">HTH CENPB-type domain-containing protein</fullName>
    </recommendedName>
</protein>
<dbReference type="InterPro" id="IPR006600">
    <property type="entry name" value="HTH_CenpB_DNA-bd_dom"/>
</dbReference>
<gene>
    <name evidence="4" type="ORF">BGZ80_007077</name>
</gene>
<evidence type="ECO:0000259" key="3">
    <source>
        <dbReference type="PROSITE" id="PS51253"/>
    </source>
</evidence>
<keyword evidence="1" id="KW-0238">DNA-binding</keyword>
<dbReference type="Proteomes" id="UP000703661">
    <property type="component" value="Unassembled WGS sequence"/>
</dbReference>
<feature type="region of interest" description="Disordered" evidence="2">
    <location>
        <begin position="1"/>
        <end position="27"/>
    </location>
</feature>
<sequence length="302" mass="34305">MTVAIATRRTQQPLTATNNPESHSALSDTETLKGALQRREDLDNASPVIGINHIGHDQHLPLQIQEEQQEQQRRSQCHKTFESMDQETGHLQYPSLSPNSPITMPDKSNPNLCRNSVDPAKKGTRLSLSLQRKLEIITKATQDYIESKSESRAPSMIKRNRRMVDSRSPIVEKLLVNWLKHLKIRGTVVSDKKICAQAIEIHRLLSSFQRDRLSPCQFTTGWLKGFRNRYGVSMELKSDYPSMSYFSNWATKVIEWNLNKYGTDDIYTCGLTSMFLSVMPASNLKDEGDKLVSNDTDYSSAT</sequence>
<dbReference type="AlphaFoldDB" id="A0A9P6MFV5"/>
<feature type="non-terminal residue" evidence="4">
    <location>
        <position position="1"/>
    </location>
</feature>
<dbReference type="EMBL" id="JAAAID010003563">
    <property type="protein sequence ID" value="KAF9997121.1"/>
    <property type="molecule type" value="Genomic_DNA"/>
</dbReference>
<evidence type="ECO:0000256" key="2">
    <source>
        <dbReference type="SAM" id="MobiDB-lite"/>
    </source>
</evidence>
<evidence type="ECO:0000313" key="4">
    <source>
        <dbReference type="EMBL" id="KAF9997121.1"/>
    </source>
</evidence>
<feature type="compositionally biased region" description="Polar residues" evidence="2">
    <location>
        <begin position="94"/>
        <end position="110"/>
    </location>
</feature>
<dbReference type="InterPro" id="IPR009057">
    <property type="entry name" value="Homeodomain-like_sf"/>
</dbReference>
<feature type="compositionally biased region" description="Polar residues" evidence="2">
    <location>
        <begin position="8"/>
        <end position="27"/>
    </location>
</feature>
<dbReference type="SUPFAM" id="SSF46689">
    <property type="entry name" value="Homeodomain-like"/>
    <property type="match status" value="1"/>
</dbReference>
<proteinExistence type="predicted"/>
<evidence type="ECO:0000256" key="1">
    <source>
        <dbReference type="ARBA" id="ARBA00023125"/>
    </source>
</evidence>
<dbReference type="Gene3D" id="1.10.10.60">
    <property type="entry name" value="Homeodomain-like"/>
    <property type="match status" value="1"/>
</dbReference>
<dbReference type="Pfam" id="PF03221">
    <property type="entry name" value="HTH_Tnp_Tc5"/>
    <property type="match status" value="1"/>
</dbReference>
<keyword evidence="5" id="KW-1185">Reference proteome</keyword>
<reference evidence="4" key="1">
    <citation type="journal article" date="2020" name="Fungal Divers.">
        <title>Resolving the Mortierellaceae phylogeny through synthesis of multi-gene phylogenetics and phylogenomics.</title>
        <authorList>
            <person name="Vandepol N."/>
            <person name="Liber J."/>
            <person name="Desiro A."/>
            <person name="Na H."/>
            <person name="Kennedy M."/>
            <person name="Barry K."/>
            <person name="Grigoriev I.V."/>
            <person name="Miller A.N."/>
            <person name="O'Donnell K."/>
            <person name="Stajich J.E."/>
            <person name="Bonito G."/>
        </authorList>
    </citation>
    <scope>NUCLEOTIDE SEQUENCE</scope>
    <source>
        <strain evidence="4">NRRL 2769</strain>
    </source>
</reference>
<name>A0A9P6MFV5_9FUNG</name>
<organism evidence="4 5">
    <name type="scientific">Entomortierella chlamydospora</name>
    <dbReference type="NCBI Taxonomy" id="101097"/>
    <lineage>
        <taxon>Eukaryota</taxon>
        <taxon>Fungi</taxon>
        <taxon>Fungi incertae sedis</taxon>
        <taxon>Mucoromycota</taxon>
        <taxon>Mortierellomycotina</taxon>
        <taxon>Mortierellomycetes</taxon>
        <taxon>Mortierellales</taxon>
        <taxon>Mortierellaceae</taxon>
        <taxon>Entomortierella</taxon>
    </lineage>
</organism>